<evidence type="ECO:0000313" key="2">
    <source>
        <dbReference type="EMBL" id="CRL35291.1"/>
    </source>
</evidence>
<keyword evidence="1" id="KW-0812">Transmembrane</keyword>
<dbReference type="EMBL" id="CVRR01000008">
    <property type="protein sequence ID" value="CRL35291.1"/>
    <property type="molecule type" value="Genomic_DNA"/>
</dbReference>
<gene>
    <name evidence="2" type="ORF">M72_23481</name>
</gene>
<reference evidence="3" key="1">
    <citation type="submission" date="2015-05" db="EMBL/GenBank/DDBJ databases">
        <authorList>
            <consortium name="Pathogen Informatics"/>
        </authorList>
    </citation>
    <scope>NUCLEOTIDE SEQUENCE [LARGE SCALE GENOMIC DNA]</scope>
    <source>
        <strain evidence="3">M72</strain>
    </source>
</reference>
<keyword evidence="1" id="KW-1133">Transmembrane helix</keyword>
<evidence type="ECO:0000313" key="3">
    <source>
        <dbReference type="Proteomes" id="UP000049979"/>
    </source>
</evidence>
<evidence type="ECO:0008006" key="4">
    <source>
        <dbReference type="Google" id="ProtNLM"/>
    </source>
</evidence>
<dbReference type="STRING" id="301302.ERS852420_00957"/>
<keyword evidence="1" id="KW-0472">Membrane</keyword>
<protein>
    <recommendedName>
        <fullName evidence="4">Phospholipid/glycerol acyltransferase domain-containing protein</fullName>
    </recommendedName>
</protein>
<organism evidence="2 3">
    <name type="scientific">Roseburia faecis</name>
    <dbReference type="NCBI Taxonomy" id="301302"/>
    <lineage>
        <taxon>Bacteria</taxon>
        <taxon>Bacillati</taxon>
        <taxon>Bacillota</taxon>
        <taxon>Clostridia</taxon>
        <taxon>Lachnospirales</taxon>
        <taxon>Lachnospiraceae</taxon>
        <taxon>Roseburia</taxon>
    </lineage>
</organism>
<name>A0A0M6WHD7_9FIRM</name>
<dbReference type="RefSeq" id="WP_055067331.1">
    <property type="nucleotide sequence ID" value="NZ_CP173697.1"/>
</dbReference>
<sequence length="266" mass="31132">MKLKQRTIYYQDELHDEFAGDHIKAKHIGQDYRYIRVRLLERMLHGFWYGIVAVPLARLYMKLHFSHKIINKEVLKQAGNSGFYLYGNHTHFLADALIPTLVNYPRETAVIVHPNNVSMPVLGRITPYLGALPLPDDRGAMKHFLEALTWHTDCGDCIMIYPEAHIWPFYTGIRPFPDTSFRYPVQQKLPVFCLTNTYQRRGKSHIPQIVTYLDGPFYPDAELPAKLQKTQLRDQVYEAMGKRAQNSNMEMIRYIKKDTDREKSFI</sequence>
<evidence type="ECO:0000256" key="1">
    <source>
        <dbReference type="SAM" id="Phobius"/>
    </source>
</evidence>
<feature type="transmembrane region" description="Helical" evidence="1">
    <location>
        <begin position="43"/>
        <end position="61"/>
    </location>
</feature>
<dbReference type="OrthoDB" id="1841587at2"/>
<accession>A0A0M6WHD7</accession>
<proteinExistence type="predicted"/>
<dbReference type="AlphaFoldDB" id="A0A0M6WHD7"/>
<dbReference type="Proteomes" id="UP000049979">
    <property type="component" value="Unassembled WGS sequence"/>
</dbReference>
<keyword evidence="3" id="KW-1185">Reference proteome</keyword>